<organism evidence="1 2">
    <name type="scientific">Saccharibacillus sacchari</name>
    <dbReference type="NCBI Taxonomy" id="456493"/>
    <lineage>
        <taxon>Bacteria</taxon>
        <taxon>Bacillati</taxon>
        <taxon>Bacillota</taxon>
        <taxon>Bacilli</taxon>
        <taxon>Bacillales</taxon>
        <taxon>Paenibacillaceae</taxon>
        <taxon>Saccharibacillus</taxon>
    </lineage>
</organism>
<keyword evidence="2" id="KW-1185">Reference proteome</keyword>
<accession>A0ACC6PJ67</accession>
<proteinExistence type="predicted"/>
<comment type="caution">
    <text evidence="1">The sequence shown here is derived from an EMBL/GenBank/DDBJ whole genome shotgun (WGS) entry which is preliminary data.</text>
</comment>
<protein>
    <submittedName>
        <fullName evidence="1">Uncharacterized protein</fullName>
    </submittedName>
</protein>
<gene>
    <name evidence="1" type="ORF">WKI47_23695</name>
</gene>
<reference evidence="1" key="1">
    <citation type="submission" date="2024-03" db="EMBL/GenBank/DDBJ databases">
        <title>Whole genome sequecning of epiphytes from Marcgravia umbellata leaves.</title>
        <authorList>
            <person name="Kumar G."/>
            <person name="Savka M.A."/>
        </authorList>
    </citation>
    <scope>NUCLEOTIDE SEQUENCE</scope>
    <source>
        <strain evidence="1">RIT_BL5</strain>
    </source>
</reference>
<sequence length="180" mass="19572">MNNKTSQERSGFLFNVDILIDGSTNAQALQSLLALLNASDKVVDLRVNSGLELGRIIEASLSNLKTNYVEKSRAGLSSAKGLQIKQAAATENATKAAQKAAQPATSTSLTSYLTPDDIRDSISKNRLVRLIVNKPGGNRLSIPCRIINFDETAQMLSVYHVDEKQVYSFSLNEIDELTGQ</sequence>
<evidence type="ECO:0000313" key="1">
    <source>
        <dbReference type="EMBL" id="MEJ8306921.1"/>
    </source>
</evidence>
<dbReference type="Proteomes" id="UP001380953">
    <property type="component" value="Unassembled WGS sequence"/>
</dbReference>
<dbReference type="EMBL" id="JBBKAR010000056">
    <property type="protein sequence ID" value="MEJ8306921.1"/>
    <property type="molecule type" value="Genomic_DNA"/>
</dbReference>
<evidence type="ECO:0000313" key="2">
    <source>
        <dbReference type="Proteomes" id="UP001380953"/>
    </source>
</evidence>
<name>A0ACC6PJ67_9BACL</name>